<dbReference type="NCBIfam" id="TIGR00472">
    <property type="entry name" value="pheT_bact"/>
    <property type="match status" value="1"/>
</dbReference>
<evidence type="ECO:0000259" key="19">
    <source>
        <dbReference type="PROSITE" id="PS50886"/>
    </source>
</evidence>
<dbReference type="InterPro" id="IPR033714">
    <property type="entry name" value="tRNA_bind_bactPheRS"/>
</dbReference>
<keyword evidence="8" id="KW-0820">tRNA-binding</keyword>
<reference evidence="23" key="1">
    <citation type="submission" date="2020-05" db="EMBL/GenBank/DDBJ databases">
        <authorList>
            <person name="Chiriac C."/>
            <person name="Salcher M."/>
            <person name="Ghai R."/>
            <person name="Kavagutti S V."/>
        </authorList>
    </citation>
    <scope>NUCLEOTIDE SEQUENCE</scope>
</reference>
<evidence type="ECO:0000256" key="5">
    <source>
        <dbReference type="ARBA" id="ARBA00012814"/>
    </source>
</evidence>
<dbReference type="EMBL" id="CAFBLR010000029">
    <property type="protein sequence ID" value="CAB4866033.1"/>
    <property type="molecule type" value="Genomic_DNA"/>
</dbReference>
<comment type="subcellular location">
    <subcellularLocation>
        <location evidence="2">Cytoplasm</location>
    </subcellularLocation>
</comment>
<dbReference type="Gene3D" id="3.30.70.380">
    <property type="entry name" value="Ferrodoxin-fold anticodon-binding domain"/>
    <property type="match status" value="1"/>
</dbReference>
<evidence type="ECO:0000259" key="20">
    <source>
        <dbReference type="PROSITE" id="PS51447"/>
    </source>
</evidence>
<dbReference type="SUPFAM" id="SSF54991">
    <property type="entry name" value="Anticodon-binding domain of PheRS"/>
    <property type="match status" value="1"/>
</dbReference>
<comment type="subunit">
    <text evidence="4">Tetramer of two alpha and two beta subunits.</text>
</comment>
<protein>
    <recommendedName>
        <fullName evidence="6">Phenylalanine--tRNA ligase beta subunit</fullName>
        <ecNumber evidence="5">6.1.1.20</ecNumber>
    </recommendedName>
    <alternativeName>
        <fullName evidence="17">Phenylalanyl-tRNA synthetase beta subunit</fullName>
    </alternativeName>
</protein>
<dbReference type="InterPro" id="IPR004532">
    <property type="entry name" value="Phe-tRNA-ligase_IIc_bsu_bact"/>
</dbReference>
<keyword evidence="7" id="KW-0963">Cytoplasm</keyword>
<evidence type="ECO:0000256" key="2">
    <source>
        <dbReference type="ARBA" id="ARBA00004496"/>
    </source>
</evidence>
<dbReference type="PANTHER" id="PTHR10947">
    <property type="entry name" value="PHENYLALANYL-TRNA SYNTHETASE BETA CHAIN AND LEUCINE-RICH REPEAT-CONTAINING PROTEIN 47"/>
    <property type="match status" value="1"/>
</dbReference>
<dbReference type="InterPro" id="IPR009061">
    <property type="entry name" value="DNA-bd_dom_put_sf"/>
</dbReference>
<dbReference type="GO" id="GO:0000049">
    <property type="term" value="F:tRNA binding"/>
    <property type="evidence" value="ECO:0007669"/>
    <property type="project" value="UniProtKB-KW"/>
</dbReference>
<sequence length="791" mass="84397">MNIILSWLNDFAPFGGATDDNIERVAAGLNSLGLAVESVQHVGAPVPGVVTARVLRTERHPDAERVHRVFLDAGDGTERHVWCGAFNMSPGDVVPLATLGTVMPDGRDIQKRKILGIASEGMLCSATELAISEDHSGILILPGDTPLGLPIMEALGVEPDAVFELDLTRNRPDCWGHMGVARDLAAWFGLPFTVPGRPLGPLGPKHSAPVTIVDADRCGRFLSVVMSGIAVAESAPWMQRRLSLAGMRPISNVVDVSNYVMLEVNQPNHAYDLSTLGGGSFRIRRAAPDEALVTLDGVERTFVPRDLLICDGNDVPIGVAGIMGGRDSEISVSTTTVALEVAWFEPEGIGQSVPHLGLRSEASARFERGVDPYVIDLAVQRFAELLAETCPNLVVHEGAVDARAVSLPDEQRTTRVRTSRVNALLALSLADSDIAALLEPIGFVSECTEPGILMVRLPSWRPDATGEIDVIEEIARLYGYDRIPKTVRKSPEGGGLTPAQKRRRRVREVLLGLGVSEAMPDVFLSPGDMERAGMQGAVVSVANPLVAEQSVLRGSLIPGLLKSIAYNESHRASSVSLFEVGHRYLPGADVLPFEAEQLCIALAGREAPAAVQVWEEIRAALGWVTTSIVASAGPGVPGLHPTRHALVAIDDGRIVGALGEIDPGVLEAFGVTERVAVLDVDLGQLLALDPEPVQFRAFSRYPSSDVDLAFVIEEAVPAEHVAEAIRVGASAVLVRLDLFDVYRGSGVPGGSRSLAYRLRLQAPDRTLTDTDVAAVRVRCIDAVGKLGGTLR</sequence>
<evidence type="ECO:0000259" key="21">
    <source>
        <dbReference type="PROSITE" id="PS51483"/>
    </source>
</evidence>
<dbReference type="InterPro" id="IPR036690">
    <property type="entry name" value="Fdx_antiC-bd_sf"/>
</dbReference>
<evidence type="ECO:0000256" key="16">
    <source>
        <dbReference type="ARBA" id="ARBA00023146"/>
    </source>
</evidence>
<dbReference type="InterPro" id="IPR020825">
    <property type="entry name" value="Phe-tRNA_synthase-like_B3/B4"/>
</dbReference>
<dbReference type="PROSITE" id="PS51483">
    <property type="entry name" value="B5"/>
    <property type="match status" value="1"/>
</dbReference>
<dbReference type="Gene3D" id="2.40.50.140">
    <property type="entry name" value="Nucleic acid-binding proteins"/>
    <property type="match status" value="1"/>
</dbReference>
<keyword evidence="13" id="KW-0460">Magnesium</keyword>
<dbReference type="SMART" id="SM00874">
    <property type="entry name" value="B5"/>
    <property type="match status" value="1"/>
</dbReference>
<evidence type="ECO:0000256" key="13">
    <source>
        <dbReference type="ARBA" id="ARBA00022842"/>
    </source>
</evidence>
<dbReference type="InterPro" id="IPR045060">
    <property type="entry name" value="Phe-tRNA-ligase_IIc_bsu"/>
</dbReference>
<accession>A0A6J6V2H3</accession>
<feature type="domain" description="FDX-ACB" evidence="20">
    <location>
        <begin position="699"/>
        <end position="791"/>
    </location>
</feature>
<evidence type="ECO:0000256" key="6">
    <source>
        <dbReference type="ARBA" id="ARBA00017032"/>
    </source>
</evidence>
<dbReference type="Pfam" id="PF03483">
    <property type="entry name" value="B3_4"/>
    <property type="match status" value="1"/>
</dbReference>
<organism evidence="23">
    <name type="scientific">freshwater metagenome</name>
    <dbReference type="NCBI Taxonomy" id="449393"/>
    <lineage>
        <taxon>unclassified sequences</taxon>
        <taxon>metagenomes</taxon>
        <taxon>ecological metagenomes</taxon>
    </lineage>
</organism>
<evidence type="ECO:0000256" key="15">
    <source>
        <dbReference type="ARBA" id="ARBA00022917"/>
    </source>
</evidence>
<keyword evidence="15" id="KW-0648">Protein biosynthesis</keyword>
<evidence type="ECO:0000256" key="7">
    <source>
        <dbReference type="ARBA" id="ARBA00022490"/>
    </source>
</evidence>
<dbReference type="InterPro" id="IPR045864">
    <property type="entry name" value="aa-tRNA-synth_II/BPL/LPL"/>
</dbReference>
<evidence type="ECO:0000256" key="11">
    <source>
        <dbReference type="ARBA" id="ARBA00022741"/>
    </source>
</evidence>
<keyword evidence="12" id="KW-0067">ATP-binding</keyword>
<dbReference type="InterPro" id="IPR002547">
    <property type="entry name" value="tRNA-bd_dom"/>
</dbReference>
<dbReference type="PANTHER" id="PTHR10947:SF0">
    <property type="entry name" value="PHENYLALANINE--TRNA LIGASE BETA SUBUNIT"/>
    <property type="match status" value="1"/>
</dbReference>
<comment type="catalytic activity">
    <reaction evidence="18">
        <text>tRNA(Phe) + L-phenylalanine + ATP = L-phenylalanyl-tRNA(Phe) + AMP + diphosphate + H(+)</text>
        <dbReference type="Rhea" id="RHEA:19413"/>
        <dbReference type="Rhea" id="RHEA-COMP:9668"/>
        <dbReference type="Rhea" id="RHEA-COMP:9699"/>
        <dbReference type="ChEBI" id="CHEBI:15378"/>
        <dbReference type="ChEBI" id="CHEBI:30616"/>
        <dbReference type="ChEBI" id="CHEBI:33019"/>
        <dbReference type="ChEBI" id="CHEBI:58095"/>
        <dbReference type="ChEBI" id="CHEBI:78442"/>
        <dbReference type="ChEBI" id="CHEBI:78531"/>
        <dbReference type="ChEBI" id="CHEBI:456215"/>
        <dbReference type="EC" id="6.1.1.20"/>
    </reaction>
</comment>
<name>A0A6J6V2H3_9ZZZZ</name>
<dbReference type="InterPro" id="IPR005146">
    <property type="entry name" value="B3/B4_tRNA-bd"/>
</dbReference>
<dbReference type="InterPro" id="IPR005121">
    <property type="entry name" value="Fdx_antiC-bd"/>
</dbReference>
<dbReference type="PROSITE" id="PS50886">
    <property type="entry name" value="TRBD"/>
    <property type="match status" value="1"/>
</dbReference>
<dbReference type="GO" id="GO:0009328">
    <property type="term" value="C:phenylalanine-tRNA ligase complex"/>
    <property type="evidence" value="ECO:0007669"/>
    <property type="project" value="TreeGrafter"/>
</dbReference>
<dbReference type="EMBL" id="CAEZYY010000039">
    <property type="protein sequence ID" value="CAB4766342.1"/>
    <property type="molecule type" value="Genomic_DNA"/>
</dbReference>
<evidence type="ECO:0000256" key="10">
    <source>
        <dbReference type="ARBA" id="ARBA00022723"/>
    </source>
</evidence>
<dbReference type="Gene3D" id="3.30.930.10">
    <property type="entry name" value="Bira Bifunctional Protein, Domain 2"/>
    <property type="match status" value="1"/>
</dbReference>
<evidence type="ECO:0000256" key="3">
    <source>
        <dbReference type="ARBA" id="ARBA00008653"/>
    </source>
</evidence>
<dbReference type="SUPFAM" id="SSF50249">
    <property type="entry name" value="Nucleic acid-binding proteins"/>
    <property type="match status" value="1"/>
</dbReference>
<dbReference type="GO" id="GO:0006432">
    <property type="term" value="P:phenylalanyl-tRNA aminoacylation"/>
    <property type="evidence" value="ECO:0007669"/>
    <property type="project" value="InterPro"/>
</dbReference>
<comment type="similarity">
    <text evidence="3">Belongs to the phenylalanyl-tRNA synthetase beta subunit family. Type 1 subfamily.</text>
</comment>
<dbReference type="GO" id="GO:0000287">
    <property type="term" value="F:magnesium ion binding"/>
    <property type="evidence" value="ECO:0007669"/>
    <property type="project" value="InterPro"/>
</dbReference>
<gene>
    <name evidence="22" type="ORF">UFOPK2602_01079</name>
    <name evidence="23" type="ORF">UFOPK2806_02127</name>
    <name evidence="24" type="ORF">UFOPK3417_00487</name>
</gene>
<evidence type="ECO:0000256" key="17">
    <source>
        <dbReference type="ARBA" id="ARBA00033189"/>
    </source>
</evidence>
<comment type="cofactor">
    <cofactor evidence="1">
        <name>Mg(2+)</name>
        <dbReference type="ChEBI" id="CHEBI:18420"/>
    </cofactor>
</comment>
<evidence type="ECO:0000256" key="4">
    <source>
        <dbReference type="ARBA" id="ARBA00011209"/>
    </source>
</evidence>
<dbReference type="HAMAP" id="MF_00283">
    <property type="entry name" value="Phe_tRNA_synth_beta1"/>
    <property type="match status" value="1"/>
</dbReference>
<dbReference type="SUPFAM" id="SSF56037">
    <property type="entry name" value="PheT/TilS domain"/>
    <property type="match status" value="1"/>
</dbReference>
<evidence type="ECO:0000256" key="9">
    <source>
        <dbReference type="ARBA" id="ARBA00022598"/>
    </source>
</evidence>
<evidence type="ECO:0000313" key="24">
    <source>
        <dbReference type="EMBL" id="CAB4866033.1"/>
    </source>
</evidence>
<dbReference type="GO" id="GO:0005524">
    <property type="term" value="F:ATP binding"/>
    <property type="evidence" value="ECO:0007669"/>
    <property type="project" value="UniProtKB-KW"/>
</dbReference>
<dbReference type="SMART" id="SM00896">
    <property type="entry name" value="FDX-ACB"/>
    <property type="match status" value="1"/>
</dbReference>
<dbReference type="SMART" id="SM00873">
    <property type="entry name" value="B3_4"/>
    <property type="match status" value="1"/>
</dbReference>
<dbReference type="AlphaFoldDB" id="A0A6J6V2H3"/>
<dbReference type="SUPFAM" id="SSF55681">
    <property type="entry name" value="Class II aaRS and biotin synthetases"/>
    <property type="match status" value="1"/>
</dbReference>
<dbReference type="Gene3D" id="3.50.40.10">
    <property type="entry name" value="Phenylalanyl-trna Synthetase, Chain B, domain 3"/>
    <property type="match status" value="1"/>
</dbReference>
<evidence type="ECO:0000313" key="22">
    <source>
        <dbReference type="EMBL" id="CAB4709699.1"/>
    </source>
</evidence>
<keyword evidence="10" id="KW-0479">Metal-binding</keyword>
<proteinExistence type="inferred from homology"/>
<dbReference type="SUPFAM" id="SSF46955">
    <property type="entry name" value="Putative DNA-binding domain"/>
    <property type="match status" value="1"/>
</dbReference>
<feature type="domain" description="B5" evidence="21">
    <location>
        <begin position="409"/>
        <end position="485"/>
    </location>
</feature>
<dbReference type="EMBL" id="CAEZXX010000065">
    <property type="protein sequence ID" value="CAB4709699.1"/>
    <property type="molecule type" value="Genomic_DNA"/>
</dbReference>
<dbReference type="CDD" id="cd02796">
    <property type="entry name" value="tRNA_bind_bactPheRS"/>
    <property type="match status" value="1"/>
</dbReference>
<dbReference type="InterPro" id="IPR041616">
    <property type="entry name" value="PheRS_beta_core"/>
</dbReference>
<keyword evidence="11" id="KW-0547">Nucleotide-binding</keyword>
<evidence type="ECO:0000256" key="8">
    <source>
        <dbReference type="ARBA" id="ARBA00022555"/>
    </source>
</evidence>
<keyword evidence="9" id="KW-0436">Ligase</keyword>
<dbReference type="Pfam" id="PF17759">
    <property type="entry name" value="tRNA_synthFbeta"/>
    <property type="match status" value="1"/>
</dbReference>
<feature type="domain" description="TRNA-binding" evidence="19">
    <location>
        <begin position="43"/>
        <end position="152"/>
    </location>
</feature>
<keyword evidence="14" id="KW-0694">RNA-binding</keyword>
<dbReference type="InterPro" id="IPR005147">
    <property type="entry name" value="tRNA_synthase_B5-dom"/>
</dbReference>
<evidence type="ECO:0000313" key="23">
    <source>
        <dbReference type="EMBL" id="CAB4766342.1"/>
    </source>
</evidence>
<evidence type="ECO:0000256" key="12">
    <source>
        <dbReference type="ARBA" id="ARBA00022840"/>
    </source>
</evidence>
<dbReference type="InterPro" id="IPR012340">
    <property type="entry name" value="NA-bd_OB-fold"/>
</dbReference>
<evidence type="ECO:0000256" key="14">
    <source>
        <dbReference type="ARBA" id="ARBA00022884"/>
    </source>
</evidence>
<dbReference type="GO" id="GO:0004826">
    <property type="term" value="F:phenylalanine-tRNA ligase activity"/>
    <property type="evidence" value="ECO:0007669"/>
    <property type="project" value="UniProtKB-EC"/>
</dbReference>
<dbReference type="Pfam" id="PF03147">
    <property type="entry name" value="FDX-ACB"/>
    <property type="match status" value="1"/>
</dbReference>
<dbReference type="Pfam" id="PF01588">
    <property type="entry name" value="tRNA_bind"/>
    <property type="match status" value="1"/>
</dbReference>
<dbReference type="EC" id="6.1.1.20" evidence="5"/>
<dbReference type="Gene3D" id="3.30.56.10">
    <property type="match status" value="2"/>
</dbReference>
<evidence type="ECO:0000256" key="18">
    <source>
        <dbReference type="ARBA" id="ARBA00049255"/>
    </source>
</evidence>
<evidence type="ECO:0000256" key="1">
    <source>
        <dbReference type="ARBA" id="ARBA00001946"/>
    </source>
</evidence>
<dbReference type="Pfam" id="PF03484">
    <property type="entry name" value="B5"/>
    <property type="match status" value="1"/>
</dbReference>
<dbReference type="PROSITE" id="PS51447">
    <property type="entry name" value="FDX_ACB"/>
    <property type="match status" value="1"/>
</dbReference>
<keyword evidence="16" id="KW-0030">Aminoacyl-tRNA synthetase</keyword>